<gene>
    <name evidence="2" type="ORF">QE152_g10489</name>
</gene>
<accession>A0AAW1LVH2</accession>
<reference evidence="2 3" key="1">
    <citation type="journal article" date="2024" name="BMC Genomics">
        <title>De novo assembly and annotation of Popillia japonica's genome with initial clues to its potential as an invasive pest.</title>
        <authorList>
            <person name="Cucini C."/>
            <person name="Boschi S."/>
            <person name="Funari R."/>
            <person name="Cardaioli E."/>
            <person name="Iannotti N."/>
            <person name="Marturano G."/>
            <person name="Paoli F."/>
            <person name="Bruttini M."/>
            <person name="Carapelli A."/>
            <person name="Frati F."/>
            <person name="Nardi F."/>
        </authorList>
    </citation>
    <scope>NUCLEOTIDE SEQUENCE [LARGE SCALE GENOMIC DNA]</scope>
    <source>
        <strain evidence="2">DMR45628</strain>
    </source>
</reference>
<comment type="caution">
    <text evidence="2">The sequence shown here is derived from an EMBL/GenBank/DDBJ whole genome shotgun (WGS) entry which is preliminary data.</text>
</comment>
<feature type="region of interest" description="Disordered" evidence="1">
    <location>
        <begin position="1"/>
        <end position="29"/>
    </location>
</feature>
<sequence>MHKNNPDTCSKKLKHTTRHKSGGHGHRVHEVQITKKELRNLISKEKKKQWLKLCDELNAKKELRNLISKEKKKQWLKLCDELNDDIWGSGYNIALREITSFPPYDLPLEKNITIIEKLFVIKRDDVAHPRNYNNGNTEAPSITSLELEKVAADMKNGKAPGMDGIPPEAIEEAVKTNGRWILDMLNCLLNAQTFPKARKTTRVVLPKKGKSAEDPIERNGDLGDNQFGFRTNRSTIHAIEAVKDTVQSCQKK</sequence>
<feature type="region of interest" description="Disordered" evidence="1">
    <location>
        <begin position="206"/>
        <end position="227"/>
    </location>
</feature>
<evidence type="ECO:0000256" key="1">
    <source>
        <dbReference type="SAM" id="MobiDB-lite"/>
    </source>
</evidence>
<evidence type="ECO:0000313" key="2">
    <source>
        <dbReference type="EMBL" id="KAK9737711.1"/>
    </source>
</evidence>
<protein>
    <submittedName>
        <fullName evidence="2">Uncharacterized protein</fullName>
    </submittedName>
</protein>
<dbReference type="Proteomes" id="UP001458880">
    <property type="component" value="Unassembled WGS sequence"/>
</dbReference>
<name>A0AAW1LVH2_POPJA</name>
<keyword evidence="3" id="KW-1185">Reference proteome</keyword>
<evidence type="ECO:0000313" key="3">
    <source>
        <dbReference type="Proteomes" id="UP001458880"/>
    </source>
</evidence>
<feature type="compositionally biased region" description="Basic and acidic residues" evidence="1">
    <location>
        <begin position="210"/>
        <end position="221"/>
    </location>
</feature>
<dbReference type="AlphaFoldDB" id="A0AAW1LVH2"/>
<feature type="compositionally biased region" description="Basic residues" evidence="1">
    <location>
        <begin position="11"/>
        <end position="27"/>
    </location>
</feature>
<organism evidence="2 3">
    <name type="scientific">Popillia japonica</name>
    <name type="common">Japanese beetle</name>
    <dbReference type="NCBI Taxonomy" id="7064"/>
    <lineage>
        <taxon>Eukaryota</taxon>
        <taxon>Metazoa</taxon>
        <taxon>Ecdysozoa</taxon>
        <taxon>Arthropoda</taxon>
        <taxon>Hexapoda</taxon>
        <taxon>Insecta</taxon>
        <taxon>Pterygota</taxon>
        <taxon>Neoptera</taxon>
        <taxon>Endopterygota</taxon>
        <taxon>Coleoptera</taxon>
        <taxon>Polyphaga</taxon>
        <taxon>Scarabaeiformia</taxon>
        <taxon>Scarabaeidae</taxon>
        <taxon>Rutelinae</taxon>
        <taxon>Popillia</taxon>
    </lineage>
</organism>
<dbReference type="EMBL" id="JASPKY010000096">
    <property type="protein sequence ID" value="KAK9737711.1"/>
    <property type="molecule type" value="Genomic_DNA"/>
</dbReference>
<proteinExistence type="predicted"/>